<name>A0A0E9V3H2_ANGAN</name>
<evidence type="ECO:0000313" key="1">
    <source>
        <dbReference type="EMBL" id="JAH72582.1"/>
    </source>
</evidence>
<proteinExistence type="predicted"/>
<dbReference type="EMBL" id="GBXM01035995">
    <property type="protein sequence ID" value="JAH72582.1"/>
    <property type="molecule type" value="Transcribed_RNA"/>
</dbReference>
<reference evidence="1" key="1">
    <citation type="submission" date="2014-11" db="EMBL/GenBank/DDBJ databases">
        <authorList>
            <person name="Amaro Gonzalez C."/>
        </authorList>
    </citation>
    <scope>NUCLEOTIDE SEQUENCE</scope>
</reference>
<accession>A0A0E9V3H2</accession>
<protein>
    <submittedName>
        <fullName evidence="1">Uncharacterized protein</fullName>
    </submittedName>
</protein>
<organism evidence="1">
    <name type="scientific">Anguilla anguilla</name>
    <name type="common">European freshwater eel</name>
    <name type="synonym">Muraena anguilla</name>
    <dbReference type="NCBI Taxonomy" id="7936"/>
    <lineage>
        <taxon>Eukaryota</taxon>
        <taxon>Metazoa</taxon>
        <taxon>Chordata</taxon>
        <taxon>Craniata</taxon>
        <taxon>Vertebrata</taxon>
        <taxon>Euteleostomi</taxon>
        <taxon>Actinopterygii</taxon>
        <taxon>Neopterygii</taxon>
        <taxon>Teleostei</taxon>
        <taxon>Anguilliformes</taxon>
        <taxon>Anguillidae</taxon>
        <taxon>Anguilla</taxon>
    </lineage>
</organism>
<reference evidence="1" key="2">
    <citation type="journal article" date="2015" name="Fish Shellfish Immunol.">
        <title>Early steps in the European eel (Anguilla anguilla)-Vibrio vulnificus interaction in the gills: Role of the RtxA13 toxin.</title>
        <authorList>
            <person name="Callol A."/>
            <person name="Pajuelo D."/>
            <person name="Ebbesson L."/>
            <person name="Teles M."/>
            <person name="MacKenzie S."/>
            <person name="Amaro C."/>
        </authorList>
    </citation>
    <scope>NUCLEOTIDE SEQUENCE</scope>
</reference>
<sequence>MRIGDQYLPCTPSSCSAAVSMAWWMSRTSSWVRVLSMWRYVRR</sequence>
<dbReference type="AlphaFoldDB" id="A0A0E9V3H2"/>